<proteinExistence type="predicted"/>
<dbReference type="EMBL" id="GBXM01031623">
    <property type="protein sequence ID" value="JAH76954.1"/>
    <property type="molecule type" value="Transcribed_RNA"/>
</dbReference>
<dbReference type="AlphaFoldDB" id="A0A0E9VFP9"/>
<reference evidence="1" key="1">
    <citation type="submission" date="2014-11" db="EMBL/GenBank/DDBJ databases">
        <authorList>
            <person name="Amaro Gonzalez C."/>
        </authorList>
    </citation>
    <scope>NUCLEOTIDE SEQUENCE</scope>
</reference>
<organism evidence="1">
    <name type="scientific">Anguilla anguilla</name>
    <name type="common">European freshwater eel</name>
    <name type="synonym">Muraena anguilla</name>
    <dbReference type="NCBI Taxonomy" id="7936"/>
    <lineage>
        <taxon>Eukaryota</taxon>
        <taxon>Metazoa</taxon>
        <taxon>Chordata</taxon>
        <taxon>Craniata</taxon>
        <taxon>Vertebrata</taxon>
        <taxon>Euteleostomi</taxon>
        <taxon>Actinopterygii</taxon>
        <taxon>Neopterygii</taxon>
        <taxon>Teleostei</taxon>
        <taxon>Anguilliformes</taxon>
        <taxon>Anguillidae</taxon>
        <taxon>Anguilla</taxon>
    </lineage>
</organism>
<reference evidence="1" key="2">
    <citation type="journal article" date="2015" name="Fish Shellfish Immunol.">
        <title>Early steps in the European eel (Anguilla anguilla)-Vibrio vulnificus interaction in the gills: Role of the RtxA13 toxin.</title>
        <authorList>
            <person name="Callol A."/>
            <person name="Pajuelo D."/>
            <person name="Ebbesson L."/>
            <person name="Teles M."/>
            <person name="MacKenzie S."/>
            <person name="Amaro C."/>
        </authorList>
    </citation>
    <scope>NUCLEOTIDE SEQUENCE</scope>
</reference>
<accession>A0A0E9VFP9</accession>
<protein>
    <submittedName>
        <fullName evidence="1">Uncharacterized protein</fullName>
    </submittedName>
</protein>
<sequence>MFGTKTLFKKNLLLYSTILSNNLVEVQMLSFYLG</sequence>
<evidence type="ECO:0000313" key="1">
    <source>
        <dbReference type="EMBL" id="JAH76954.1"/>
    </source>
</evidence>
<name>A0A0E9VFP9_ANGAN</name>